<dbReference type="GO" id="GO:0016226">
    <property type="term" value="P:iron-sulfur cluster assembly"/>
    <property type="evidence" value="ECO:0007669"/>
    <property type="project" value="TreeGrafter"/>
</dbReference>
<keyword evidence="1" id="KW-0809">Transit peptide</keyword>
<dbReference type="Gene3D" id="3.30.1360.120">
    <property type="entry name" value="Probable tRNA modification gtpase trme, domain 1"/>
    <property type="match status" value="2"/>
</dbReference>
<dbReference type="KEGG" id="bmei:Spa11_30240"/>
<reference evidence="2 3" key="1">
    <citation type="submission" date="2019-02" db="EMBL/GenBank/DDBJ databases">
        <title>Deep-cultivation of Planctomycetes and their phenomic and genomic characterization uncovers novel biology.</title>
        <authorList>
            <person name="Wiegand S."/>
            <person name="Jogler M."/>
            <person name="Boedeker C."/>
            <person name="Pinto D."/>
            <person name="Vollmers J."/>
            <person name="Rivas-Marin E."/>
            <person name="Kohn T."/>
            <person name="Peeters S.H."/>
            <person name="Heuer A."/>
            <person name="Rast P."/>
            <person name="Oberbeckmann S."/>
            <person name="Bunk B."/>
            <person name="Jeske O."/>
            <person name="Meyerdierks A."/>
            <person name="Storesund J.E."/>
            <person name="Kallscheuer N."/>
            <person name="Luecker S."/>
            <person name="Lage O.M."/>
            <person name="Pohl T."/>
            <person name="Merkel B.J."/>
            <person name="Hornburger P."/>
            <person name="Mueller R.-W."/>
            <person name="Bruemmer F."/>
            <person name="Labrenz M."/>
            <person name="Spormann A.M."/>
            <person name="Op den Camp H."/>
            <person name="Overmann J."/>
            <person name="Amann R."/>
            <person name="Jetten M.S.M."/>
            <person name="Mascher T."/>
            <person name="Medema M.H."/>
            <person name="Devos D.P."/>
            <person name="Kaster A.-K."/>
            <person name="Ovreas L."/>
            <person name="Rohde M."/>
            <person name="Galperin M.Y."/>
            <person name="Jogler C."/>
        </authorList>
    </citation>
    <scope>NUCLEOTIDE SEQUENCE [LARGE SCALE GENOMIC DNA]</scope>
    <source>
        <strain evidence="2 3">Spa11</strain>
    </source>
</reference>
<evidence type="ECO:0000313" key="3">
    <source>
        <dbReference type="Proteomes" id="UP000316426"/>
    </source>
</evidence>
<dbReference type="SUPFAM" id="SSF103025">
    <property type="entry name" value="Folate-binding domain"/>
    <property type="match status" value="1"/>
</dbReference>
<dbReference type="NCBIfam" id="TIGR03317">
    <property type="entry name" value="ygfZ_signature"/>
    <property type="match status" value="1"/>
</dbReference>
<sequence>MTSPDAYARVEGWSAIEAVGRDAGKFLQNLCTNDVLKLADGESCEAMFLDVKAHVQAYGWVSRTDAERYVVLLSSDHCDRLHAHLDRYLIREKVDLKLVPPGVWTIGRGVASALTVRVDAFGAGVVAALDAEAVEGRLMTAEAFKQTRIALRVPLDGVDVDDRNLPQEVDRNDRSISFTKGCYLGQEPVARIDALGRVNWLLRCVRIEDGTPLPGVELMLDAKPVGRVTSSVATEGGAIALAYVRREHSGPGGELRVDGLRAAIAPA</sequence>
<dbReference type="InterPro" id="IPR029043">
    <property type="entry name" value="GcvT/YgfZ_C"/>
</dbReference>
<dbReference type="PANTHER" id="PTHR22602">
    <property type="entry name" value="TRANSFERASE CAF17, MITOCHONDRIAL-RELATED"/>
    <property type="match status" value="1"/>
</dbReference>
<proteinExistence type="predicted"/>
<gene>
    <name evidence="2" type="ORF">Spa11_30240</name>
</gene>
<dbReference type="PANTHER" id="PTHR22602:SF0">
    <property type="entry name" value="TRANSFERASE CAF17, MITOCHONDRIAL-RELATED"/>
    <property type="match status" value="1"/>
</dbReference>
<dbReference type="RefSeq" id="WP_145113544.1">
    <property type="nucleotide sequence ID" value="NZ_CP036349.1"/>
</dbReference>
<dbReference type="InterPro" id="IPR017703">
    <property type="entry name" value="YgfZ/GCV_T_CS"/>
</dbReference>
<keyword evidence="3" id="KW-1185">Reference proteome</keyword>
<dbReference type="SUPFAM" id="SSF101790">
    <property type="entry name" value="Aminomethyltransferase beta-barrel domain"/>
    <property type="match status" value="1"/>
</dbReference>
<dbReference type="EMBL" id="CP036349">
    <property type="protein sequence ID" value="QDV74815.1"/>
    <property type="molecule type" value="Genomic_DNA"/>
</dbReference>
<protein>
    <submittedName>
        <fullName evidence="2">Putative global regulator</fullName>
    </submittedName>
</protein>
<evidence type="ECO:0000313" key="2">
    <source>
        <dbReference type="EMBL" id="QDV74815.1"/>
    </source>
</evidence>
<dbReference type="Proteomes" id="UP000316426">
    <property type="component" value="Chromosome"/>
</dbReference>
<evidence type="ECO:0000256" key="1">
    <source>
        <dbReference type="ARBA" id="ARBA00022946"/>
    </source>
</evidence>
<name>A0A518KAJ8_9BACT</name>
<dbReference type="PIRSF" id="PIRSF006487">
    <property type="entry name" value="GcvT"/>
    <property type="match status" value="1"/>
</dbReference>
<dbReference type="InterPro" id="IPR027266">
    <property type="entry name" value="TrmE/GcvT-like"/>
</dbReference>
<accession>A0A518KAJ8</accession>
<dbReference type="InterPro" id="IPR045179">
    <property type="entry name" value="YgfZ/GcvT"/>
</dbReference>
<dbReference type="AlphaFoldDB" id="A0A518KAJ8"/>
<organism evidence="2 3">
    <name type="scientific">Botrimarina mediterranea</name>
    <dbReference type="NCBI Taxonomy" id="2528022"/>
    <lineage>
        <taxon>Bacteria</taxon>
        <taxon>Pseudomonadati</taxon>
        <taxon>Planctomycetota</taxon>
        <taxon>Planctomycetia</taxon>
        <taxon>Pirellulales</taxon>
        <taxon>Lacipirellulaceae</taxon>
        <taxon>Botrimarina</taxon>
    </lineage>
</organism>